<comment type="caution">
    <text evidence="2">The sequence shown here is derived from an EMBL/GenBank/DDBJ whole genome shotgun (WGS) entry which is preliminary data.</text>
</comment>
<keyword evidence="3" id="KW-1185">Reference proteome</keyword>
<proteinExistence type="predicted"/>
<dbReference type="AlphaFoldDB" id="A0A1G4I4K2"/>
<dbReference type="EMBL" id="CZPT02000598">
    <property type="protein sequence ID" value="SCU66668.1"/>
    <property type="molecule type" value="Genomic_DNA"/>
</dbReference>
<feature type="region of interest" description="Disordered" evidence="1">
    <location>
        <begin position="90"/>
        <end position="130"/>
    </location>
</feature>
<feature type="compositionally biased region" description="Polar residues" evidence="1">
    <location>
        <begin position="93"/>
        <end position="111"/>
    </location>
</feature>
<feature type="region of interest" description="Disordered" evidence="1">
    <location>
        <begin position="40"/>
        <end position="76"/>
    </location>
</feature>
<feature type="region of interest" description="Disordered" evidence="1">
    <location>
        <begin position="362"/>
        <end position="384"/>
    </location>
</feature>
<gene>
    <name evidence="2" type="ORF">TEOVI_000594100</name>
</gene>
<dbReference type="GeneID" id="92379880"/>
<name>A0A1G4I4K2_TRYEQ</name>
<evidence type="ECO:0000313" key="3">
    <source>
        <dbReference type="Proteomes" id="UP000195570"/>
    </source>
</evidence>
<organism evidence="2 3">
    <name type="scientific">Trypanosoma equiperdum</name>
    <dbReference type="NCBI Taxonomy" id="5694"/>
    <lineage>
        <taxon>Eukaryota</taxon>
        <taxon>Discoba</taxon>
        <taxon>Euglenozoa</taxon>
        <taxon>Kinetoplastea</taxon>
        <taxon>Metakinetoplastina</taxon>
        <taxon>Trypanosomatida</taxon>
        <taxon>Trypanosomatidae</taxon>
        <taxon>Trypanosoma</taxon>
    </lineage>
</organism>
<evidence type="ECO:0000256" key="1">
    <source>
        <dbReference type="SAM" id="MobiDB-lite"/>
    </source>
</evidence>
<protein>
    <submittedName>
        <fullName evidence="2">Uncharacterized protein</fullName>
    </submittedName>
</protein>
<evidence type="ECO:0000313" key="2">
    <source>
        <dbReference type="EMBL" id="SCU66668.1"/>
    </source>
</evidence>
<dbReference type="VEuPathDB" id="TriTrypDB:TEOVI_000594100"/>
<sequence>MEHSRRKEESPVWLNSSIHVWKTKNDINVVNLRDASEHLPALPSARAEERPPGNGGHRTSMERTGENNERTTEPTKQETLNEILALMHRASDQTRGSSKGTTADSNLSTNAGGKGPVTDSEGKASLFPEPKTSGIVDVEFVQGVNLPGGKNVSPPLHTQPPRDSMQTVALFHDPVWGAAAVSSGADVFDTGSESQGSAVTSLQVENVSGRYSKGDVNPPLMPAPAAPVTMIAPSAPLSYKVPGNVNETMFTPQAQPVAMTSSPSQLGYPQNIGLSTAGWAGAAPHPTGVAMRPVQFVSVPVPVMAHNAVMAVPQPYRMPYSVYQMQPQAPHPAQLQHQPVVYHTSPGQELHHIHQQKVLAPQDATPRPGTNIGATPFVPGGKSV</sequence>
<feature type="compositionally biased region" description="Basic and acidic residues" evidence="1">
    <location>
        <begin position="59"/>
        <end position="76"/>
    </location>
</feature>
<dbReference type="RefSeq" id="XP_067078086.1">
    <property type="nucleotide sequence ID" value="XM_067221985.1"/>
</dbReference>
<reference evidence="2" key="1">
    <citation type="submission" date="2016-09" db="EMBL/GenBank/DDBJ databases">
        <authorList>
            <person name="Hebert L."/>
            <person name="Moumen B."/>
        </authorList>
    </citation>
    <scope>NUCLEOTIDE SEQUENCE [LARGE SCALE GENOMIC DNA]</scope>
    <source>
        <strain evidence="2">OVI</strain>
    </source>
</reference>
<accession>A0A1G4I4K2</accession>
<dbReference type="Proteomes" id="UP000195570">
    <property type="component" value="Unassembled WGS sequence"/>
</dbReference>